<feature type="transmembrane region" description="Helical" evidence="1">
    <location>
        <begin position="20"/>
        <end position="40"/>
    </location>
</feature>
<sequence>MNPNGQPQTPGRKLNFILPIKNAATIIIAILVVVLAYPYIQDWFVFEPQTVMAIWVIGFILALITRLNYLSRLFLFDMIIVTGIIGYYSFSEGLLVLLLLLIIQKLAKLL</sequence>
<reference evidence="3" key="1">
    <citation type="submission" date="2017-09" db="EMBL/GenBank/DDBJ databases">
        <title>Depth-based differentiation of microbial function through sediment-hosted aquifers and enrichment of novel symbionts in the deep terrestrial subsurface.</title>
        <authorList>
            <person name="Probst A.J."/>
            <person name="Ladd B."/>
            <person name="Jarett J.K."/>
            <person name="Geller-Mcgrath D.E."/>
            <person name="Sieber C.M.K."/>
            <person name="Emerson J.B."/>
            <person name="Anantharaman K."/>
            <person name="Thomas B.C."/>
            <person name="Malmstrom R."/>
            <person name="Stieglmeier M."/>
            <person name="Klingl A."/>
            <person name="Woyke T."/>
            <person name="Ryan C.M."/>
            <person name="Banfield J.F."/>
        </authorList>
    </citation>
    <scope>NUCLEOTIDE SEQUENCE [LARGE SCALE GENOMIC DNA]</scope>
</reference>
<keyword evidence="1" id="KW-0472">Membrane</keyword>
<evidence type="ECO:0000256" key="1">
    <source>
        <dbReference type="SAM" id="Phobius"/>
    </source>
</evidence>
<name>A0A2M8DB72_9BACT</name>
<keyword evidence="1" id="KW-1133">Transmembrane helix</keyword>
<comment type="caution">
    <text evidence="2">The sequence shown here is derived from an EMBL/GenBank/DDBJ whole genome shotgun (WGS) entry which is preliminary data.</text>
</comment>
<evidence type="ECO:0000313" key="3">
    <source>
        <dbReference type="Proteomes" id="UP000229706"/>
    </source>
</evidence>
<gene>
    <name evidence="2" type="ORF">CO083_05910</name>
</gene>
<dbReference type="AlphaFoldDB" id="A0A2M8DB72"/>
<dbReference type="EMBL" id="PFTH01000214">
    <property type="protein sequence ID" value="PJB87650.1"/>
    <property type="molecule type" value="Genomic_DNA"/>
</dbReference>
<proteinExistence type="predicted"/>
<feature type="transmembrane region" description="Helical" evidence="1">
    <location>
        <begin position="52"/>
        <end position="69"/>
    </location>
</feature>
<keyword evidence="1" id="KW-0812">Transmembrane</keyword>
<protein>
    <submittedName>
        <fullName evidence="2">Uncharacterized protein</fullName>
    </submittedName>
</protein>
<evidence type="ECO:0000313" key="2">
    <source>
        <dbReference type="EMBL" id="PJB87650.1"/>
    </source>
</evidence>
<organism evidence="2 3">
    <name type="scientific">Candidatus Roizmanbacteria bacterium CG_4_9_14_0_8_um_filter_34_12</name>
    <dbReference type="NCBI Taxonomy" id="1974840"/>
    <lineage>
        <taxon>Bacteria</taxon>
        <taxon>Candidatus Roizmaniibacteriota</taxon>
    </lineage>
</organism>
<accession>A0A2M8DB72</accession>
<feature type="transmembrane region" description="Helical" evidence="1">
    <location>
        <begin position="75"/>
        <end position="103"/>
    </location>
</feature>
<dbReference type="Proteomes" id="UP000229706">
    <property type="component" value="Unassembled WGS sequence"/>
</dbReference>